<dbReference type="SMART" id="SM00513">
    <property type="entry name" value="SAP"/>
    <property type="match status" value="1"/>
</dbReference>
<organism evidence="2">
    <name type="scientific">Pithovirus LCPAC304</name>
    <dbReference type="NCBI Taxonomy" id="2506594"/>
    <lineage>
        <taxon>Viruses</taxon>
        <taxon>Pithoviruses</taxon>
    </lineage>
</organism>
<dbReference type="PROSITE" id="PS50800">
    <property type="entry name" value="SAP"/>
    <property type="match status" value="1"/>
</dbReference>
<gene>
    <name evidence="2" type="ORF">LCPAC304_07000</name>
</gene>
<dbReference type="SUPFAM" id="SSF51197">
    <property type="entry name" value="Clavaminate synthase-like"/>
    <property type="match status" value="1"/>
</dbReference>
<protein>
    <submittedName>
        <fullName evidence="2">2OG-Fe(II) oxygenase superfamily protein</fullName>
    </submittedName>
</protein>
<evidence type="ECO:0000259" key="1">
    <source>
        <dbReference type="PROSITE" id="PS50800"/>
    </source>
</evidence>
<feature type="domain" description="SAP" evidence="1">
    <location>
        <begin position="262"/>
        <end position="296"/>
    </location>
</feature>
<name>A0A481Z8W3_9VIRU</name>
<dbReference type="Gene3D" id="2.60.120.590">
    <property type="entry name" value="Alpha-ketoglutarate-dependent dioxygenase AlkB-like"/>
    <property type="match status" value="1"/>
</dbReference>
<dbReference type="Pfam" id="PF02037">
    <property type="entry name" value="SAP"/>
    <property type="match status" value="1"/>
</dbReference>
<dbReference type="InterPro" id="IPR036361">
    <property type="entry name" value="SAP_dom_sf"/>
</dbReference>
<evidence type="ECO:0000313" key="2">
    <source>
        <dbReference type="EMBL" id="QBK92353.1"/>
    </source>
</evidence>
<dbReference type="InterPro" id="IPR003034">
    <property type="entry name" value="SAP_dom"/>
</dbReference>
<proteinExistence type="predicted"/>
<dbReference type="InterPro" id="IPR037151">
    <property type="entry name" value="AlkB-like_sf"/>
</dbReference>
<accession>A0A481Z8W3</accession>
<sequence length="297" mass="33728">MEATITITFGEVCENHAGMQQVGRMAHFGFSFKDLEQAQAFFVARGHETTLIHLNEALPEGIDAEDAYILLVRNGVGAFCDATDLRMEHAKLSWDTKAKMRGRVVNKRARYNVCYAPEAQEPNYPEGKGRIVAFEDVPLLNSIRAALPKALGTKAEGLFAEGNLYYDVTKTYIGFHGDGERKKVVAFRLGATMPLYYQWYQRTKPIGPLFTFQLNHGDLYVMSEKATGYDWKKRIIPTLRHAAGAVKRKKPKEAPKTREEELMRMKIVELKEMLRKKKLKVSGKKAILVQRIVESEK</sequence>
<dbReference type="EMBL" id="MK500576">
    <property type="protein sequence ID" value="QBK92353.1"/>
    <property type="molecule type" value="Genomic_DNA"/>
</dbReference>
<dbReference type="Gene3D" id="1.10.720.30">
    <property type="entry name" value="SAP domain"/>
    <property type="match status" value="1"/>
</dbReference>
<dbReference type="SUPFAM" id="SSF68906">
    <property type="entry name" value="SAP domain"/>
    <property type="match status" value="1"/>
</dbReference>
<reference evidence="2" key="1">
    <citation type="journal article" date="2019" name="MBio">
        <title>Virus Genomes from Deep Sea Sediments Expand the Ocean Megavirome and Support Independent Origins of Viral Gigantism.</title>
        <authorList>
            <person name="Backstrom D."/>
            <person name="Yutin N."/>
            <person name="Jorgensen S.L."/>
            <person name="Dharamshi J."/>
            <person name="Homa F."/>
            <person name="Zaremba-Niedwiedzka K."/>
            <person name="Spang A."/>
            <person name="Wolf Y.I."/>
            <person name="Koonin E.V."/>
            <person name="Ettema T.J."/>
        </authorList>
    </citation>
    <scope>NUCLEOTIDE SEQUENCE</scope>
</reference>